<dbReference type="CDD" id="cd01556">
    <property type="entry name" value="EPSP_synthase"/>
    <property type="match status" value="1"/>
</dbReference>
<dbReference type="HAMAP" id="MF_00210">
    <property type="entry name" value="EPSP_synth"/>
    <property type="match status" value="1"/>
</dbReference>
<dbReference type="InterPro" id="IPR023193">
    <property type="entry name" value="EPSP_synthase_CS"/>
</dbReference>
<dbReference type="EMBL" id="JBHSLC010000021">
    <property type="protein sequence ID" value="MFC5355890.1"/>
    <property type="molecule type" value="Genomic_DNA"/>
</dbReference>
<feature type="binding site" evidence="7">
    <location>
        <position position="351"/>
    </location>
    <ligand>
        <name>3-phosphoshikimate</name>
        <dbReference type="ChEBI" id="CHEBI:145989"/>
    </ligand>
</feature>
<keyword evidence="10" id="KW-1185">Reference proteome</keyword>
<evidence type="ECO:0000256" key="3">
    <source>
        <dbReference type="ARBA" id="ARBA00022605"/>
    </source>
</evidence>
<feature type="binding site" evidence="7">
    <location>
        <position position="324"/>
    </location>
    <ligand>
        <name>3-phosphoshikimate</name>
        <dbReference type="ChEBI" id="CHEBI:145989"/>
    </ligand>
</feature>
<feature type="binding site" evidence="7">
    <location>
        <position position="355"/>
    </location>
    <ligand>
        <name>phosphoenolpyruvate</name>
        <dbReference type="ChEBI" id="CHEBI:58702"/>
    </ligand>
</feature>
<evidence type="ECO:0000256" key="5">
    <source>
        <dbReference type="ARBA" id="ARBA00023141"/>
    </source>
</evidence>
<evidence type="ECO:0000259" key="8">
    <source>
        <dbReference type="Pfam" id="PF00275"/>
    </source>
</evidence>
<feature type="active site" description="Proton acceptor" evidence="7">
    <location>
        <position position="324"/>
    </location>
</feature>
<feature type="binding site" evidence="7">
    <location>
        <position position="25"/>
    </location>
    <ligand>
        <name>3-phosphoshikimate</name>
        <dbReference type="ChEBI" id="CHEBI:145989"/>
    </ligand>
</feature>
<name>A0ABW0G478_9PROT</name>
<dbReference type="RefSeq" id="WP_376995510.1">
    <property type="nucleotide sequence ID" value="NZ_JBHSLC010000021.1"/>
</dbReference>
<keyword evidence="3 7" id="KW-0028">Amino-acid biosynthesis</keyword>
<reference evidence="10" key="1">
    <citation type="journal article" date="2019" name="Int. J. Syst. Evol. Microbiol.">
        <title>The Global Catalogue of Microorganisms (GCM) 10K type strain sequencing project: providing services to taxonomists for standard genome sequencing and annotation.</title>
        <authorList>
            <consortium name="The Broad Institute Genomics Platform"/>
            <consortium name="The Broad Institute Genome Sequencing Center for Infectious Disease"/>
            <person name="Wu L."/>
            <person name="Ma J."/>
        </authorList>
    </citation>
    <scope>NUCLEOTIDE SEQUENCE [LARGE SCALE GENOMIC DNA]</scope>
    <source>
        <strain evidence="10">CCUG 58760</strain>
    </source>
</reference>
<comment type="subunit">
    <text evidence="7">Monomer.</text>
</comment>
<dbReference type="Proteomes" id="UP001596166">
    <property type="component" value="Unassembled WGS sequence"/>
</dbReference>
<dbReference type="PANTHER" id="PTHR21090:SF5">
    <property type="entry name" value="PENTAFUNCTIONAL AROM POLYPEPTIDE"/>
    <property type="match status" value="1"/>
</dbReference>
<feature type="binding site" evidence="7">
    <location>
        <position position="173"/>
    </location>
    <ligand>
        <name>phosphoenolpyruvate</name>
        <dbReference type="ChEBI" id="CHEBI:58702"/>
    </ligand>
</feature>
<keyword evidence="5 7" id="KW-0057">Aromatic amino acid biosynthesis</keyword>
<evidence type="ECO:0000256" key="7">
    <source>
        <dbReference type="HAMAP-Rule" id="MF_00210"/>
    </source>
</evidence>
<feature type="binding site" evidence="7">
    <location>
        <position position="98"/>
    </location>
    <ligand>
        <name>phosphoenolpyruvate</name>
        <dbReference type="ChEBI" id="CHEBI:58702"/>
    </ligand>
</feature>
<evidence type="ECO:0000256" key="1">
    <source>
        <dbReference type="ARBA" id="ARBA00004811"/>
    </source>
</evidence>
<comment type="function">
    <text evidence="7">Catalyzes the transfer of the enolpyruvyl moiety of phosphoenolpyruvate (PEP) to the 5-hydroxyl of shikimate-3-phosphate (S3P) to produce enolpyruvyl shikimate-3-phosphate and inorganic phosphate.</text>
</comment>
<feature type="binding site" evidence="7">
    <location>
        <position position="171"/>
    </location>
    <ligand>
        <name>3-phosphoshikimate</name>
        <dbReference type="ChEBI" id="CHEBI:145989"/>
    </ligand>
</feature>
<organism evidence="9 10">
    <name type="scientific">Azospirillum himalayense</name>
    <dbReference type="NCBI Taxonomy" id="654847"/>
    <lineage>
        <taxon>Bacteria</taxon>
        <taxon>Pseudomonadati</taxon>
        <taxon>Pseudomonadota</taxon>
        <taxon>Alphaproteobacteria</taxon>
        <taxon>Rhodospirillales</taxon>
        <taxon>Azospirillaceae</taxon>
        <taxon>Azospirillum</taxon>
    </lineage>
</organism>
<comment type="caution">
    <text evidence="7">Lacks conserved residue(s) required for the propagation of feature annotation.</text>
</comment>
<protein>
    <recommendedName>
        <fullName evidence="7">3-phosphoshikimate 1-carboxyvinyltransferase</fullName>
        <ecNumber evidence="7">2.5.1.19</ecNumber>
    </recommendedName>
    <alternativeName>
        <fullName evidence="7">5-enolpyruvylshikimate-3-phosphate synthase</fullName>
        <shortName evidence="7">EPSP synthase</shortName>
        <shortName evidence="7">EPSPS</shortName>
    </alternativeName>
</protein>
<dbReference type="Pfam" id="PF00275">
    <property type="entry name" value="EPSP_synthase"/>
    <property type="match status" value="1"/>
</dbReference>
<gene>
    <name evidence="7 9" type="primary">aroA</name>
    <name evidence="9" type="ORF">ACFPMG_12820</name>
</gene>
<dbReference type="GO" id="GO:0003866">
    <property type="term" value="F:3-phosphoshikimate 1-carboxyvinyltransferase activity"/>
    <property type="evidence" value="ECO:0007669"/>
    <property type="project" value="UniProtKB-EC"/>
</dbReference>
<dbReference type="SUPFAM" id="SSF55205">
    <property type="entry name" value="EPT/RTPC-like"/>
    <property type="match status" value="1"/>
</dbReference>
<proteinExistence type="inferred from homology"/>
<dbReference type="PROSITE" id="PS00104">
    <property type="entry name" value="EPSP_SYNTHASE_1"/>
    <property type="match status" value="1"/>
</dbReference>
<feature type="binding site" evidence="7">
    <location>
        <position position="25"/>
    </location>
    <ligand>
        <name>phosphoenolpyruvate</name>
        <dbReference type="ChEBI" id="CHEBI:58702"/>
    </ligand>
</feature>
<keyword evidence="4 7" id="KW-0808">Transferase</keyword>
<feature type="binding site" evidence="7">
    <location>
        <position position="173"/>
    </location>
    <ligand>
        <name>3-phosphoshikimate</name>
        <dbReference type="ChEBI" id="CHEBI:145989"/>
    </ligand>
</feature>
<accession>A0ABW0G478</accession>
<evidence type="ECO:0000256" key="4">
    <source>
        <dbReference type="ARBA" id="ARBA00022679"/>
    </source>
</evidence>
<comment type="similarity">
    <text evidence="2 7">Belongs to the EPSP synthase family.</text>
</comment>
<comment type="catalytic activity">
    <reaction evidence="6">
        <text>3-phosphoshikimate + phosphoenolpyruvate = 5-O-(1-carboxyvinyl)-3-phosphoshikimate + phosphate</text>
        <dbReference type="Rhea" id="RHEA:21256"/>
        <dbReference type="ChEBI" id="CHEBI:43474"/>
        <dbReference type="ChEBI" id="CHEBI:57701"/>
        <dbReference type="ChEBI" id="CHEBI:58702"/>
        <dbReference type="ChEBI" id="CHEBI:145989"/>
        <dbReference type="EC" id="2.5.1.19"/>
    </reaction>
    <physiologicalReaction direction="left-to-right" evidence="6">
        <dbReference type="Rhea" id="RHEA:21257"/>
    </physiologicalReaction>
</comment>
<feature type="binding site" evidence="7">
    <location>
        <position position="30"/>
    </location>
    <ligand>
        <name>3-phosphoshikimate</name>
        <dbReference type="ChEBI" id="CHEBI:145989"/>
    </ligand>
</feature>
<dbReference type="InterPro" id="IPR001986">
    <property type="entry name" value="Enolpyruvate_Tfrase_dom"/>
</dbReference>
<dbReference type="InterPro" id="IPR036968">
    <property type="entry name" value="Enolpyruvate_Tfrase_sf"/>
</dbReference>
<feature type="binding site" evidence="7">
    <location>
        <position position="126"/>
    </location>
    <ligand>
        <name>phosphoenolpyruvate</name>
        <dbReference type="ChEBI" id="CHEBI:58702"/>
    </ligand>
</feature>
<dbReference type="InterPro" id="IPR006264">
    <property type="entry name" value="EPSP_synthase"/>
</dbReference>
<feature type="binding site" evidence="7">
    <location>
        <position position="26"/>
    </location>
    <ligand>
        <name>3-phosphoshikimate</name>
        <dbReference type="ChEBI" id="CHEBI:145989"/>
    </ligand>
</feature>
<feature type="binding site" evidence="7">
    <location>
        <position position="400"/>
    </location>
    <ligand>
        <name>phosphoenolpyruvate</name>
        <dbReference type="ChEBI" id="CHEBI:58702"/>
    </ligand>
</feature>
<dbReference type="EC" id="2.5.1.19" evidence="7"/>
<dbReference type="PANTHER" id="PTHR21090">
    <property type="entry name" value="AROM/DEHYDROQUINATE SYNTHASE"/>
    <property type="match status" value="1"/>
</dbReference>
<comment type="subcellular location">
    <subcellularLocation>
        <location evidence="7">Cytoplasm</location>
    </subcellularLocation>
</comment>
<comment type="pathway">
    <text evidence="1 7">Metabolic intermediate biosynthesis; chorismate biosynthesis; chorismate from D-erythrose 4-phosphate and phosphoenolpyruvate: step 6/7.</text>
</comment>
<evidence type="ECO:0000256" key="2">
    <source>
        <dbReference type="ARBA" id="ARBA00009948"/>
    </source>
</evidence>
<sequence length="445" mass="45980">MLQAKPLRSSSTGALAGTIRVPGDKSISHRSLMLGAVAVGETVIHGLLEGEDVLNTAAAMRLLGAQAERGGDGVWRVRGVGLGGLSEPAQVLDMGNSGTAARLLMGLVASHPITCVFTGDASLNKRPMARVTGPLEQMGARFVGRSGGRLPLAVVGSDRTVPITYRLPVASAQVKSAILLCGLNTAGTTTVIEAEPTRDHTELMLRHFGATVTTERMEDGALAVSVVGQPELTGREIVVPADPSSAAFPVVAALLRPGSELLLPGIGMNPRRTGLYDTLVEMGANIAFENRRDEAGEPVADLRVKHGPLKGIVVPADRAPSMIDEYPILAAAAACAEGTTVMLGLKELRVKESDRLAMVADGLTKCGVKVEVGADDSLTVYGTGKPPQGGATVATAMDHRIAMSFLVLGMASAEPVQVDDGAFIDTSFPGFVTLMNGVGAKIAGV</sequence>
<evidence type="ECO:0000313" key="9">
    <source>
        <dbReference type="EMBL" id="MFC5355890.1"/>
    </source>
</evidence>
<comment type="caution">
    <text evidence="9">The sequence shown here is derived from an EMBL/GenBank/DDBJ whole genome shotgun (WGS) entry which is preliminary data.</text>
</comment>
<dbReference type="Gene3D" id="3.65.10.10">
    <property type="entry name" value="Enolpyruvate transferase domain"/>
    <property type="match status" value="2"/>
</dbReference>
<evidence type="ECO:0000256" key="6">
    <source>
        <dbReference type="ARBA" id="ARBA00044633"/>
    </source>
</evidence>
<dbReference type="PIRSF" id="PIRSF000505">
    <property type="entry name" value="EPSPS"/>
    <property type="match status" value="1"/>
</dbReference>
<keyword evidence="7" id="KW-0963">Cytoplasm</keyword>
<evidence type="ECO:0000313" key="10">
    <source>
        <dbReference type="Proteomes" id="UP001596166"/>
    </source>
</evidence>
<dbReference type="InterPro" id="IPR013792">
    <property type="entry name" value="RNA3'P_cycl/enolpyr_Trfase_a/b"/>
</dbReference>
<dbReference type="NCBIfam" id="TIGR01356">
    <property type="entry name" value="aroA"/>
    <property type="match status" value="1"/>
</dbReference>
<feature type="domain" description="Enolpyruvate transferase" evidence="8">
    <location>
        <begin position="13"/>
        <end position="433"/>
    </location>
</feature>